<dbReference type="RefSeq" id="WP_059062202.1">
    <property type="nucleotide sequence ID" value="NZ_LN879502.1"/>
</dbReference>
<sequence>MASLRKQFSFWLAALSLLPCHAAFPANWDIEYWQSLRWTHWTCAHTTLYTTGEVRLNRGCSSPCYYRLTGNLARRIRPFLDAEAHFSFIYNKSRGSPHFTNTQRLELEINPKISFNSGINLKCRNRLELIKKQQSVQIQTVLRHKISLTFPIQGCGRLNTLTCSEEFYYDLNTHLFTQSRFFPLELNYAVTPNTSLNVYCMIRHFLSNDKWYRSLVLGTEFNF</sequence>
<dbReference type="Proteomes" id="UP000069902">
    <property type="component" value="Chromosome cPNK"/>
</dbReference>
<keyword evidence="3" id="KW-1185">Reference proteome</keyword>
<dbReference type="KEGG" id="pnl:PNK_2369"/>
<name>A0A0U5JFT7_9BACT</name>
<gene>
    <name evidence="2" type="ORF">PNK_2369</name>
</gene>
<proteinExistence type="predicted"/>
<evidence type="ECO:0000256" key="1">
    <source>
        <dbReference type="SAM" id="SignalP"/>
    </source>
</evidence>
<feature type="chain" id="PRO_5006860460" evidence="1">
    <location>
        <begin position="23"/>
        <end position="223"/>
    </location>
</feature>
<keyword evidence="1" id="KW-0732">Signal</keyword>
<evidence type="ECO:0000313" key="2">
    <source>
        <dbReference type="EMBL" id="CUI17965.1"/>
    </source>
</evidence>
<feature type="signal peptide" evidence="1">
    <location>
        <begin position="1"/>
        <end position="22"/>
    </location>
</feature>
<dbReference type="EMBL" id="LN879502">
    <property type="protein sequence ID" value="CUI17965.1"/>
    <property type="molecule type" value="Genomic_DNA"/>
</dbReference>
<protein>
    <submittedName>
        <fullName evidence="2">Uncharacterized protein</fullName>
    </submittedName>
</protein>
<evidence type="ECO:0000313" key="3">
    <source>
        <dbReference type="Proteomes" id="UP000069902"/>
    </source>
</evidence>
<dbReference type="InParanoid" id="A0A0U5JFT7"/>
<dbReference type="InterPro" id="IPR019619">
    <property type="entry name" value="DUF2490"/>
</dbReference>
<dbReference type="AlphaFoldDB" id="A0A0U5JFT7"/>
<dbReference type="PATRIC" id="fig|389348.3.peg.2658"/>
<organism evidence="2 3">
    <name type="scientific">Candidatus Protochlamydia naegleriophila</name>
    <dbReference type="NCBI Taxonomy" id="389348"/>
    <lineage>
        <taxon>Bacteria</taxon>
        <taxon>Pseudomonadati</taxon>
        <taxon>Chlamydiota</taxon>
        <taxon>Chlamydiia</taxon>
        <taxon>Parachlamydiales</taxon>
        <taxon>Parachlamydiaceae</taxon>
        <taxon>Candidatus Protochlamydia</taxon>
    </lineage>
</organism>
<dbReference type="Pfam" id="PF10677">
    <property type="entry name" value="DUF2490"/>
    <property type="match status" value="1"/>
</dbReference>
<accession>A0A0U5JFT7</accession>
<dbReference type="STRING" id="389348.PNK_2369"/>
<reference evidence="3" key="1">
    <citation type="submission" date="2015-09" db="EMBL/GenBank/DDBJ databases">
        <authorList>
            <person name="Bertelli C."/>
        </authorList>
    </citation>
    <scope>NUCLEOTIDE SEQUENCE [LARGE SCALE GENOMIC DNA]</scope>
    <source>
        <strain evidence="3">KNic</strain>
    </source>
</reference>